<name>A0ABP7N9E4_9MICO</name>
<sequence length="333" mass="33497">MSDPEVPQNDKPNEIDDVIGSANEGLDAAAAARGDEPTGTAPAVDPDEAAFAAAERDFPGTFSAPAAAQTDAEQAGAPAPATADQSGSAVTPTASEPVATASASEAPVPVIVEEASATGAGAASAAAAAAETQVVPAEPIAPPAAPQPIFVQAPEPPRELGNRGAAGGIGLVAAVAFGILYLGAVLGLGALAGDVTGANVGTAAVVALGTWSFWVPVVVFFLAFWLLGAFVNRARWGVWVILGILVAAASYGGHILGQLFQAPFWSLTPSAAAELMNEQMLAPLAVAAFVFARELTIWFGAWVARSGAHKKELNAEAQAEYERTLEAGPAALR</sequence>
<dbReference type="EMBL" id="BAABCP010000001">
    <property type="protein sequence ID" value="GAA3940545.1"/>
    <property type="molecule type" value="Genomic_DNA"/>
</dbReference>
<reference evidence="4" key="1">
    <citation type="journal article" date="2019" name="Int. J. Syst. Evol. Microbiol.">
        <title>The Global Catalogue of Microorganisms (GCM) 10K type strain sequencing project: providing services to taxonomists for standard genome sequencing and annotation.</title>
        <authorList>
            <consortium name="The Broad Institute Genomics Platform"/>
            <consortium name="The Broad Institute Genome Sequencing Center for Infectious Disease"/>
            <person name="Wu L."/>
            <person name="Ma J."/>
        </authorList>
    </citation>
    <scope>NUCLEOTIDE SEQUENCE [LARGE SCALE GENOMIC DNA]</scope>
    <source>
        <strain evidence="4">JCM 17024</strain>
    </source>
</reference>
<keyword evidence="2" id="KW-0472">Membrane</keyword>
<keyword evidence="4" id="KW-1185">Reference proteome</keyword>
<feature type="transmembrane region" description="Helical" evidence="2">
    <location>
        <begin position="211"/>
        <end position="231"/>
    </location>
</feature>
<feature type="transmembrane region" description="Helical" evidence="2">
    <location>
        <begin position="280"/>
        <end position="304"/>
    </location>
</feature>
<keyword evidence="2" id="KW-1133">Transmembrane helix</keyword>
<evidence type="ECO:0008006" key="5">
    <source>
        <dbReference type="Google" id="ProtNLM"/>
    </source>
</evidence>
<comment type="caution">
    <text evidence="3">The sequence shown here is derived from an EMBL/GenBank/DDBJ whole genome shotgun (WGS) entry which is preliminary data.</text>
</comment>
<feature type="compositionally biased region" description="Low complexity" evidence="1">
    <location>
        <begin position="64"/>
        <end position="85"/>
    </location>
</feature>
<feature type="transmembrane region" description="Helical" evidence="2">
    <location>
        <begin position="168"/>
        <end position="191"/>
    </location>
</feature>
<dbReference type="RefSeq" id="WP_344819222.1">
    <property type="nucleotide sequence ID" value="NZ_BAABCP010000001.1"/>
</dbReference>
<accession>A0ABP7N9E4</accession>
<feature type="compositionally biased region" description="Low complexity" evidence="1">
    <location>
        <begin position="41"/>
        <end position="53"/>
    </location>
</feature>
<keyword evidence="2" id="KW-0812">Transmembrane</keyword>
<evidence type="ECO:0000313" key="4">
    <source>
        <dbReference type="Proteomes" id="UP001501591"/>
    </source>
</evidence>
<protein>
    <recommendedName>
        <fullName evidence="5">ABC transporter</fullName>
    </recommendedName>
</protein>
<feature type="transmembrane region" description="Helical" evidence="2">
    <location>
        <begin position="238"/>
        <end position="260"/>
    </location>
</feature>
<evidence type="ECO:0000313" key="3">
    <source>
        <dbReference type="EMBL" id="GAA3940545.1"/>
    </source>
</evidence>
<proteinExistence type="predicted"/>
<organism evidence="3 4">
    <name type="scientific">Microbacterium soli</name>
    <dbReference type="NCBI Taxonomy" id="446075"/>
    <lineage>
        <taxon>Bacteria</taxon>
        <taxon>Bacillati</taxon>
        <taxon>Actinomycetota</taxon>
        <taxon>Actinomycetes</taxon>
        <taxon>Micrococcales</taxon>
        <taxon>Microbacteriaceae</taxon>
        <taxon>Microbacterium</taxon>
    </lineage>
</organism>
<gene>
    <name evidence="3" type="ORF">GCM10022383_18030</name>
</gene>
<evidence type="ECO:0000256" key="1">
    <source>
        <dbReference type="SAM" id="MobiDB-lite"/>
    </source>
</evidence>
<feature type="region of interest" description="Disordered" evidence="1">
    <location>
        <begin position="1"/>
        <end position="105"/>
    </location>
</feature>
<evidence type="ECO:0000256" key="2">
    <source>
        <dbReference type="SAM" id="Phobius"/>
    </source>
</evidence>
<dbReference type="Proteomes" id="UP001501591">
    <property type="component" value="Unassembled WGS sequence"/>
</dbReference>